<sequence length="409" mass="46408">MLLTRSLPPQFLVPAWGLRQLAQVVQRAHMSDSTNGSSSSTKGQKKFPRSPKKSRRPPKKSLFDELFPEEKEPTKRAEEEQVDKLPPFRWDADFGQKPEIASEKRSPLPVENYHLIGGVSPRERTPELRAQIEREDEKRRLDAAVLVLNAASKRLEESDFYRIGAKGQHIEGWTSGIIRVLPARDSYTLEPFDHYFILFSSDDAARAYLDQTIRLHALSKAHTGSLTAATLPPPPGLLREGEDVKEMVRSFTLVPGQSRLSLRLMNKPYKRGMVGVLSEGGPQGIASRLSNKEGLVKLSVDLALTAYELKNALGTDGKRRNLHWALSETNPVVRVEQQPKDAAQEEKSRLEGLQSRTPFRGAAKYMISFKDRDEARRFIREWHRRPYPVEREHGLGDEPPPIVNVEMLW</sequence>
<organism evidence="2 3">
    <name type="scientific">Amorphotheca resinae ATCC 22711</name>
    <dbReference type="NCBI Taxonomy" id="857342"/>
    <lineage>
        <taxon>Eukaryota</taxon>
        <taxon>Fungi</taxon>
        <taxon>Dikarya</taxon>
        <taxon>Ascomycota</taxon>
        <taxon>Pezizomycotina</taxon>
        <taxon>Leotiomycetes</taxon>
        <taxon>Helotiales</taxon>
        <taxon>Amorphothecaceae</taxon>
        <taxon>Amorphotheca</taxon>
    </lineage>
</organism>
<dbReference type="Proteomes" id="UP000241818">
    <property type="component" value="Unassembled WGS sequence"/>
</dbReference>
<accession>A0A2T3AUJ6</accession>
<gene>
    <name evidence="2" type="ORF">M430DRAFT_21440</name>
</gene>
<dbReference type="InParanoid" id="A0A2T3AUJ6"/>
<dbReference type="GeneID" id="36572597"/>
<feature type="compositionally biased region" description="Low complexity" evidence="1">
    <location>
        <begin position="31"/>
        <end position="40"/>
    </location>
</feature>
<feature type="compositionally biased region" description="Basic and acidic residues" evidence="1">
    <location>
        <begin position="68"/>
        <end position="82"/>
    </location>
</feature>
<keyword evidence="3" id="KW-1185">Reference proteome</keyword>
<evidence type="ECO:0000256" key="1">
    <source>
        <dbReference type="SAM" id="MobiDB-lite"/>
    </source>
</evidence>
<feature type="compositionally biased region" description="Basic residues" evidence="1">
    <location>
        <begin position="43"/>
        <end position="59"/>
    </location>
</feature>
<reference evidence="2 3" key="1">
    <citation type="journal article" date="2018" name="New Phytol.">
        <title>Comparative genomics and transcriptomics depict ericoid mycorrhizal fungi as versatile saprotrophs and plant mutualists.</title>
        <authorList>
            <person name="Martino E."/>
            <person name="Morin E."/>
            <person name="Grelet G.A."/>
            <person name="Kuo A."/>
            <person name="Kohler A."/>
            <person name="Daghino S."/>
            <person name="Barry K.W."/>
            <person name="Cichocki N."/>
            <person name="Clum A."/>
            <person name="Dockter R.B."/>
            <person name="Hainaut M."/>
            <person name="Kuo R.C."/>
            <person name="LaButti K."/>
            <person name="Lindahl B.D."/>
            <person name="Lindquist E.A."/>
            <person name="Lipzen A."/>
            <person name="Khouja H.R."/>
            <person name="Magnuson J."/>
            <person name="Murat C."/>
            <person name="Ohm R.A."/>
            <person name="Singer S.W."/>
            <person name="Spatafora J.W."/>
            <person name="Wang M."/>
            <person name="Veneault-Fourrey C."/>
            <person name="Henrissat B."/>
            <person name="Grigoriev I.V."/>
            <person name="Martin F.M."/>
            <person name="Perotto S."/>
        </authorList>
    </citation>
    <scope>NUCLEOTIDE SEQUENCE [LARGE SCALE GENOMIC DNA]</scope>
    <source>
        <strain evidence="2 3">ATCC 22711</strain>
    </source>
</reference>
<evidence type="ECO:0000313" key="3">
    <source>
        <dbReference type="Proteomes" id="UP000241818"/>
    </source>
</evidence>
<evidence type="ECO:0000313" key="2">
    <source>
        <dbReference type="EMBL" id="PSS12345.1"/>
    </source>
</evidence>
<dbReference type="RefSeq" id="XP_024718343.1">
    <property type="nucleotide sequence ID" value="XM_024864516.1"/>
</dbReference>
<name>A0A2T3AUJ6_AMORE</name>
<feature type="region of interest" description="Disordered" evidence="1">
    <location>
        <begin position="29"/>
        <end position="82"/>
    </location>
</feature>
<protein>
    <submittedName>
        <fullName evidence="2">Uncharacterized protein</fullName>
    </submittedName>
</protein>
<proteinExistence type="predicted"/>
<dbReference type="AlphaFoldDB" id="A0A2T3AUJ6"/>
<dbReference type="EMBL" id="KZ679015">
    <property type="protein sequence ID" value="PSS12345.1"/>
    <property type="molecule type" value="Genomic_DNA"/>
</dbReference>
<dbReference type="OrthoDB" id="5332316at2759"/>